<dbReference type="OrthoDB" id="7233532at2"/>
<name>A0A317EDP1_9PROT</name>
<dbReference type="Pfam" id="PF00353">
    <property type="entry name" value="HemolysinCabind"/>
    <property type="match status" value="9"/>
</dbReference>
<sequence length="1263" mass="128310">MAIVNGTPDNDILRGTGDTDELYGFDGADILDGRAGADVMAGGAGDDTYVVDDAGDIAQEADSAGTDKVETSVSYTLGSNIENLRMVGDRGLTATGNALSNTMSGNAADNRLFGLAGDDMMTGGGGEDTLLGGDGDDTLSGNAGNDKLVGGTGNDRLDGGTGDDRMRGGAGDDTYIVDSAGDIVSESGGSGTDTVRSSVSFTLYGGVENLVLTTNGAADGRGNSGANVMIGGAGANSLQGLGGDDTLYGRDGKDTLDGGTGADRMYGGTGNDIYVVDNAGDIVDETGGDGTADLVMTSLATYTLGSGIENLAFIRTGRSHGTGNADANILTGGSGNDTLSGLAGDDTLDGGIGRDTMFGGLGNDTYVVDDIGDVVDESNGGGKDTIRAMLAAFVLTEPKIENLEAGLSIDTSLTGNALNNRLRGNIGNDVLDGGAGKDRMFGGLGDDTYVVDNDGDVVDESNGGGTDTVRTTLAAYTLGEGLENLTLTGSTGSVGTGNELGNIIVGTAGDDTLAGADGDDILIAGSGLDTIVGGFGNDTYVIASVSEFAGKMFDAGTGEIATTDTLRLDAAGAYDWFSAAGLYDIDQVMLNEDAAGWNLTLQYYGRWADEDHDGVKGDLRITAPGPLTHGVTIDSSNGQAALRIDGSQWSGNDVIVTSFGYFPVEQDDIVTGLGADVVALHHFTAGSTIDGTWQAATDDILRLLSSAESYDLTTGAVRNFDILEIGANRGTTSVVLSDQLLSTADANHDGVGGDLLIRGNTGIGDSTSFDLSAVSGGAIKVDATNLRGSELFVMGAARENLVGGLGGDTFDVSLAGLQAGDRIDGTQESGTRDTIRLNGAGTFDFAGVAIANIDRYSFATDDGASLIVSADMAAGGDYDMSGSTRSDIGLTTAVTLAKGITVDLSAMAAGQRFTMQASDGHQFNGDDLVIGGAGTNSIETHGGDDVIIAGLGSDLVYAGDGDDTYVYTVGAQGSDGFYGGNGFDTFRLDQAGIYNGVNGTNVERVLLSDSAAGFDVTLGTSLQDGDGDGDGLPGGLLVTSDVVMTEDVIIRASSYGEGIVFDGATFRGNDTIYGGRTKDVIFGGAGDDTIEGRIGGDRLTGGAGRDVFVYSSALDGFQHPSFTNTGDHLVDFDAGTSTTSVDRLAFDADGTNFSLYIGDRDLKVEGFRTGDNAALNVWGTEIAVKTDAAVTNETIQSQIDTLGNLRNGLIYVAFNSSAGVNKAQVWYDDSPWAAGGAVLMANIDTITSLAGLASIDASDFLFV</sequence>
<comment type="subcellular location">
    <subcellularLocation>
        <location evidence="1">Secreted</location>
    </subcellularLocation>
</comment>
<dbReference type="InterPro" id="IPR050557">
    <property type="entry name" value="RTX_toxin/Mannuronan_C5-epim"/>
</dbReference>
<dbReference type="PANTHER" id="PTHR38340:SF1">
    <property type="entry name" value="S-LAYER PROTEIN"/>
    <property type="match status" value="1"/>
</dbReference>
<dbReference type="PRINTS" id="PR00313">
    <property type="entry name" value="CABNDNGRPT"/>
</dbReference>
<feature type="compositionally biased region" description="Basic and acidic residues" evidence="3">
    <location>
        <begin position="155"/>
        <end position="167"/>
    </location>
</feature>
<dbReference type="InterPro" id="IPR001343">
    <property type="entry name" value="Hemolysn_Ca-bd"/>
</dbReference>
<evidence type="ECO:0000256" key="1">
    <source>
        <dbReference type="ARBA" id="ARBA00004613"/>
    </source>
</evidence>
<dbReference type="PANTHER" id="PTHR38340">
    <property type="entry name" value="S-LAYER PROTEIN"/>
    <property type="match status" value="1"/>
</dbReference>
<dbReference type="GO" id="GO:0005576">
    <property type="term" value="C:extracellular region"/>
    <property type="evidence" value="ECO:0007669"/>
    <property type="project" value="UniProtKB-SubCell"/>
</dbReference>
<dbReference type="RefSeq" id="WP_109903301.1">
    <property type="nucleotide sequence ID" value="NZ_QGLE01000002.1"/>
</dbReference>
<dbReference type="GO" id="GO:0005509">
    <property type="term" value="F:calcium ion binding"/>
    <property type="evidence" value="ECO:0007669"/>
    <property type="project" value="InterPro"/>
</dbReference>
<dbReference type="PROSITE" id="PS00330">
    <property type="entry name" value="HEMOLYSIN_CALCIUM"/>
    <property type="match status" value="6"/>
</dbReference>
<gene>
    <name evidence="4" type="ORF">DKG74_05125</name>
</gene>
<evidence type="ECO:0000313" key="4">
    <source>
        <dbReference type="EMBL" id="PWR25148.1"/>
    </source>
</evidence>
<reference evidence="4 5" key="1">
    <citation type="submission" date="2018-05" db="EMBL/GenBank/DDBJ databases">
        <title>Zavarzinia sp. HR-AS.</title>
        <authorList>
            <person name="Lee Y."/>
            <person name="Jeon C.O."/>
        </authorList>
    </citation>
    <scope>NUCLEOTIDE SEQUENCE [LARGE SCALE GENOMIC DNA]</scope>
    <source>
        <strain evidence="4 5">HR-AS</strain>
    </source>
</reference>
<evidence type="ECO:0000313" key="5">
    <source>
        <dbReference type="Proteomes" id="UP000245461"/>
    </source>
</evidence>
<dbReference type="AlphaFoldDB" id="A0A317EDP1"/>
<evidence type="ECO:0000256" key="2">
    <source>
        <dbReference type="ARBA" id="ARBA00022525"/>
    </source>
</evidence>
<dbReference type="Gene3D" id="2.150.10.10">
    <property type="entry name" value="Serralysin-like metalloprotease, C-terminal"/>
    <property type="match status" value="5"/>
</dbReference>
<dbReference type="Proteomes" id="UP000245461">
    <property type="component" value="Unassembled WGS sequence"/>
</dbReference>
<evidence type="ECO:0000256" key="3">
    <source>
        <dbReference type="SAM" id="MobiDB-lite"/>
    </source>
</evidence>
<dbReference type="EMBL" id="QGLE01000002">
    <property type="protein sequence ID" value="PWR25148.1"/>
    <property type="molecule type" value="Genomic_DNA"/>
</dbReference>
<evidence type="ECO:0008006" key="6">
    <source>
        <dbReference type="Google" id="ProtNLM"/>
    </source>
</evidence>
<organism evidence="4 5">
    <name type="scientific">Zavarzinia aquatilis</name>
    <dbReference type="NCBI Taxonomy" id="2211142"/>
    <lineage>
        <taxon>Bacteria</taxon>
        <taxon>Pseudomonadati</taxon>
        <taxon>Pseudomonadota</taxon>
        <taxon>Alphaproteobacteria</taxon>
        <taxon>Rhodospirillales</taxon>
        <taxon>Zavarziniaceae</taxon>
        <taxon>Zavarzinia</taxon>
    </lineage>
</organism>
<proteinExistence type="predicted"/>
<dbReference type="InterPro" id="IPR011049">
    <property type="entry name" value="Serralysin-like_metalloprot_C"/>
</dbReference>
<feature type="region of interest" description="Disordered" evidence="3">
    <location>
        <begin position="125"/>
        <end position="169"/>
    </location>
</feature>
<dbReference type="InterPro" id="IPR018511">
    <property type="entry name" value="Hemolysin-typ_Ca-bd_CS"/>
</dbReference>
<accession>A0A317EDP1</accession>
<protein>
    <recommendedName>
        <fullName evidence="6">Calcium-binding protein</fullName>
    </recommendedName>
</protein>
<keyword evidence="5" id="KW-1185">Reference proteome</keyword>
<comment type="caution">
    <text evidence="4">The sequence shown here is derived from an EMBL/GenBank/DDBJ whole genome shotgun (WGS) entry which is preliminary data.</text>
</comment>
<dbReference type="SUPFAM" id="SSF51120">
    <property type="entry name" value="beta-Roll"/>
    <property type="match status" value="8"/>
</dbReference>
<keyword evidence="2" id="KW-0964">Secreted</keyword>